<dbReference type="InterPro" id="IPR001810">
    <property type="entry name" value="F-box_dom"/>
</dbReference>
<dbReference type="InterPro" id="IPR036047">
    <property type="entry name" value="F-box-like_dom_sf"/>
</dbReference>
<evidence type="ECO:0000259" key="1">
    <source>
        <dbReference type="PROSITE" id="PS50181"/>
    </source>
</evidence>
<dbReference type="CDD" id="cd22157">
    <property type="entry name" value="F-box_AtFBW1-like"/>
    <property type="match status" value="1"/>
</dbReference>
<dbReference type="SUPFAM" id="SSF81383">
    <property type="entry name" value="F-box domain"/>
    <property type="match status" value="1"/>
</dbReference>
<evidence type="ECO:0000313" key="3">
    <source>
        <dbReference type="RefSeq" id="XP_048128050.1"/>
    </source>
</evidence>
<dbReference type="PANTHER" id="PTHR31672:SF13">
    <property type="entry name" value="F-BOX PROTEIN CPR30-LIKE"/>
    <property type="match status" value="1"/>
</dbReference>
<dbReference type="InterPro" id="IPR011043">
    <property type="entry name" value="Gal_Oxase/kelch_b-propeller"/>
</dbReference>
<dbReference type="NCBIfam" id="TIGR01640">
    <property type="entry name" value="F_box_assoc_1"/>
    <property type="match status" value="1"/>
</dbReference>
<dbReference type="Proteomes" id="UP000827889">
    <property type="component" value="Chromosome 11"/>
</dbReference>
<dbReference type="SUPFAM" id="SSF50965">
    <property type="entry name" value="Galactose oxidase, central domain"/>
    <property type="match status" value="1"/>
</dbReference>
<feature type="domain" description="F-box" evidence="1">
    <location>
        <begin position="3"/>
        <end position="48"/>
    </location>
</feature>
<accession>A0ABM3GUL6</accession>
<dbReference type="RefSeq" id="XP_048128050.1">
    <property type="nucleotide sequence ID" value="XM_048272093.1"/>
</dbReference>
<sequence length="379" mass="42387">MSSSDDPNIPQDVVVEILKRLPVESLLRFRCVSRSWRSAIDDPRFVALHLNHSALDASNWHLLCLHRFDPVQRLCSLFPNVSLALPSQSQIEIPFGNPANQCSFVGSCNGLICVREFSTNGPGETFYLWNLFTRKHKAVPRSGLKHQYLSAVTLHRVLGFGFDAGSNDYKIVRIFYVLEDSGGCLGGPKARVEIYSLSTDSWRSLEWEVPAFCGYRTAVFFNGKLHSFAFKFDGPWGKCADGLIVSFDVAGEVFDEIALPEEIQKDSGRLIVSVAVLSDLLAVFTSRCGDAYADPKPQSVCSIWVMRDYGVPKSWTKLYNFEARGMVIGFGGFTCNGELLMEIHSGEPFSWNLITRQFTNLPLLETCDWVTIAESLVKL</sequence>
<dbReference type="InterPro" id="IPR050796">
    <property type="entry name" value="SCF_F-box_component"/>
</dbReference>
<dbReference type="Gene3D" id="1.20.1280.50">
    <property type="match status" value="1"/>
</dbReference>
<dbReference type="SMART" id="SM00256">
    <property type="entry name" value="FBOX"/>
    <property type="match status" value="1"/>
</dbReference>
<gene>
    <name evidence="3" type="primary">LOC125312758</name>
</gene>
<dbReference type="InterPro" id="IPR017451">
    <property type="entry name" value="F-box-assoc_interact_dom"/>
</dbReference>
<evidence type="ECO:0000313" key="2">
    <source>
        <dbReference type="Proteomes" id="UP000827889"/>
    </source>
</evidence>
<dbReference type="Pfam" id="PF00646">
    <property type="entry name" value="F-box"/>
    <property type="match status" value="1"/>
</dbReference>
<dbReference type="Pfam" id="PF07734">
    <property type="entry name" value="FBA_1"/>
    <property type="match status" value="1"/>
</dbReference>
<protein>
    <submittedName>
        <fullName evidence="3">F-box/kelch-repeat protein At3g06240-like</fullName>
    </submittedName>
</protein>
<keyword evidence="2" id="KW-1185">Reference proteome</keyword>
<organism evidence="2 3">
    <name type="scientific">Rhodamnia argentea</name>
    <dbReference type="NCBI Taxonomy" id="178133"/>
    <lineage>
        <taxon>Eukaryota</taxon>
        <taxon>Viridiplantae</taxon>
        <taxon>Streptophyta</taxon>
        <taxon>Embryophyta</taxon>
        <taxon>Tracheophyta</taxon>
        <taxon>Spermatophyta</taxon>
        <taxon>Magnoliopsida</taxon>
        <taxon>eudicotyledons</taxon>
        <taxon>Gunneridae</taxon>
        <taxon>Pentapetalae</taxon>
        <taxon>rosids</taxon>
        <taxon>malvids</taxon>
        <taxon>Myrtales</taxon>
        <taxon>Myrtaceae</taxon>
        <taxon>Myrtoideae</taxon>
        <taxon>Myrteae</taxon>
        <taxon>Australasian group</taxon>
        <taxon>Rhodamnia</taxon>
    </lineage>
</organism>
<name>A0ABM3GUL6_9MYRT</name>
<proteinExistence type="predicted"/>
<dbReference type="InterPro" id="IPR006527">
    <property type="entry name" value="F-box-assoc_dom_typ1"/>
</dbReference>
<dbReference type="PROSITE" id="PS50181">
    <property type="entry name" value="FBOX"/>
    <property type="match status" value="1"/>
</dbReference>
<dbReference type="GeneID" id="125312758"/>
<reference evidence="3" key="1">
    <citation type="submission" date="2025-08" db="UniProtKB">
        <authorList>
            <consortium name="RefSeq"/>
        </authorList>
    </citation>
    <scope>IDENTIFICATION</scope>
    <source>
        <tissue evidence="3">Leaf</tissue>
    </source>
</reference>
<dbReference type="PANTHER" id="PTHR31672">
    <property type="entry name" value="BNACNNG10540D PROTEIN"/>
    <property type="match status" value="1"/>
</dbReference>